<comment type="caution">
    <text evidence="3">The sequence shown here is derived from an EMBL/GenBank/DDBJ whole genome shotgun (WGS) entry which is preliminary data.</text>
</comment>
<keyword evidence="1" id="KW-1133">Transmembrane helix</keyword>
<proteinExistence type="predicted"/>
<accession>A0ABP9NLB9</accession>
<dbReference type="EMBL" id="BAABJO010000014">
    <property type="protein sequence ID" value="GAA5125805.1"/>
    <property type="molecule type" value="Genomic_DNA"/>
</dbReference>
<keyword evidence="4" id="KW-1185">Reference proteome</keyword>
<gene>
    <name evidence="3" type="ORF">GCM10023320_40680</name>
</gene>
<dbReference type="RefSeq" id="WP_345606777.1">
    <property type="nucleotide sequence ID" value="NZ_BAABJO010000014.1"/>
</dbReference>
<dbReference type="Pfam" id="PF07331">
    <property type="entry name" value="TctB"/>
    <property type="match status" value="1"/>
</dbReference>
<keyword evidence="1" id="KW-0812">Transmembrane</keyword>
<evidence type="ECO:0000256" key="1">
    <source>
        <dbReference type="SAM" id="Phobius"/>
    </source>
</evidence>
<sequence>MTRRLESTAARPARVVLAPTVALVVALVGFTAYTVEAFQLEWLTARGNIGSGSFPRLIGIAGIVASATALVQGLRRQHAGGTSGQPDQDDHGPRARRATLVAVASSVLLVAMLEVLGALVAGFLFLLVNLEFLDRGRRMVNLVVAIGFVAGAYGLMSVFLDAPWAVGLLGF</sequence>
<feature type="transmembrane region" description="Helical" evidence="1">
    <location>
        <begin position="12"/>
        <end position="33"/>
    </location>
</feature>
<evidence type="ECO:0000259" key="2">
    <source>
        <dbReference type="Pfam" id="PF07331"/>
    </source>
</evidence>
<reference evidence="4" key="1">
    <citation type="journal article" date="2019" name="Int. J. Syst. Evol. Microbiol.">
        <title>The Global Catalogue of Microorganisms (GCM) 10K type strain sequencing project: providing services to taxonomists for standard genome sequencing and annotation.</title>
        <authorList>
            <consortium name="The Broad Institute Genomics Platform"/>
            <consortium name="The Broad Institute Genome Sequencing Center for Infectious Disease"/>
            <person name="Wu L."/>
            <person name="Ma J."/>
        </authorList>
    </citation>
    <scope>NUCLEOTIDE SEQUENCE [LARGE SCALE GENOMIC DNA]</scope>
    <source>
        <strain evidence="4">JCM 18302</strain>
    </source>
</reference>
<feature type="transmembrane region" description="Helical" evidence="1">
    <location>
        <begin position="139"/>
        <end position="160"/>
    </location>
</feature>
<dbReference type="InterPro" id="IPR009936">
    <property type="entry name" value="DUF1468"/>
</dbReference>
<feature type="domain" description="DUF1468" evidence="2">
    <location>
        <begin position="21"/>
        <end position="163"/>
    </location>
</feature>
<keyword evidence="1" id="KW-0472">Membrane</keyword>
<dbReference type="Proteomes" id="UP001500804">
    <property type="component" value="Unassembled WGS sequence"/>
</dbReference>
<evidence type="ECO:0000313" key="4">
    <source>
        <dbReference type="Proteomes" id="UP001500804"/>
    </source>
</evidence>
<protein>
    <recommendedName>
        <fullName evidence="2">DUF1468 domain-containing protein</fullName>
    </recommendedName>
</protein>
<evidence type="ECO:0000313" key="3">
    <source>
        <dbReference type="EMBL" id="GAA5125805.1"/>
    </source>
</evidence>
<feature type="transmembrane region" description="Helical" evidence="1">
    <location>
        <begin position="100"/>
        <end position="127"/>
    </location>
</feature>
<organism evidence="3 4">
    <name type="scientific">Pseudonocardia adelaidensis</name>
    <dbReference type="NCBI Taxonomy" id="648754"/>
    <lineage>
        <taxon>Bacteria</taxon>
        <taxon>Bacillati</taxon>
        <taxon>Actinomycetota</taxon>
        <taxon>Actinomycetes</taxon>
        <taxon>Pseudonocardiales</taxon>
        <taxon>Pseudonocardiaceae</taxon>
        <taxon>Pseudonocardia</taxon>
    </lineage>
</organism>
<name>A0ABP9NLB9_9PSEU</name>